<accession>E5Y9W3</accession>
<dbReference type="AlphaFoldDB" id="E5Y9W3"/>
<dbReference type="InterPro" id="IPR016379">
    <property type="entry name" value="T3SS_Ca_resp_chp_LcrH/SycD_sub"/>
</dbReference>
<dbReference type="PIRSF" id="PIRSF003165">
    <property type="entry name" value="Chaperone_SicA"/>
    <property type="match status" value="1"/>
</dbReference>
<evidence type="ECO:0000256" key="2">
    <source>
        <dbReference type="ARBA" id="ARBA00023186"/>
    </source>
</evidence>
<organism evidence="3 4">
    <name type="scientific">Bilophila wadsworthia (strain 3_1_6)</name>
    <dbReference type="NCBI Taxonomy" id="563192"/>
    <lineage>
        <taxon>Bacteria</taxon>
        <taxon>Pseudomonadati</taxon>
        <taxon>Thermodesulfobacteriota</taxon>
        <taxon>Desulfovibrionia</taxon>
        <taxon>Desulfovibrionales</taxon>
        <taxon>Desulfovibrionaceae</taxon>
        <taxon>Bilophila</taxon>
    </lineage>
</organism>
<dbReference type="NCBIfam" id="TIGR02552">
    <property type="entry name" value="LcrH_SycD"/>
    <property type="match status" value="1"/>
</dbReference>
<protein>
    <submittedName>
        <fullName evidence="3">Type III secretion low calcium response chaperone LcrH/SycD</fullName>
    </submittedName>
</protein>
<dbReference type="PRINTS" id="PR01595">
    <property type="entry name" value="SYCDCHAPRONE"/>
</dbReference>
<reference evidence="3 4" key="2">
    <citation type="submission" date="2013-04" db="EMBL/GenBank/DDBJ databases">
        <title>The Genome Sequence of Bilophila wadsworthia 3_1_6.</title>
        <authorList>
            <consortium name="The Broad Institute Genomics Platform"/>
            <person name="Earl A."/>
            <person name="Ward D."/>
            <person name="Feldgarden M."/>
            <person name="Gevers D."/>
            <person name="Sibley C."/>
            <person name="Strauss J."/>
            <person name="Allen-Vercoe E."/>
            <person name="Walker B."/>
            <person name="Young S."/>
            <person name="Zeng Q."/>
            <person name="Gargeya S."/>
            <person name="Fitzgerald M."/>
            <person name="Haas B."/>
            <person name="Abouelleil A."/>
            <person name="Allen A.W."/>
            <person name="Alvarado L."/>
            <person name="Arachchi H.M."/>
            <person name="Berlin A.M."/>
            <person name="Chapman S.B."/>
            <person name="Gainer-Dewar J."/>
            <person name="Goldberg J."/>
            <person name="Griggs A."/>
            <person name="Gujja S."/>
            <person name="Hansen M."/>
            <person name="Howarth C."/>
            <person name="Imamovic A."/>
            <person name="Ireland A."/>
            <person name="Larimer J."/>
            <person name="McCowan C."/>
            <person name="Murphy C."/>
            <person name="Pearson M."/>
            <person name="Poon T.W."/>
            <person name="Priest M."/>
            <person name="Roberts A."/>
            <person name="Saif S."/>
            <person name="Shea T."/>
            <person name="Sisk P."/>
            <person name="Sykes S."/>
            <person name="Wortman J."/>
            <person name="Nusbaum C."/>
            <person name="Birren B."/>
        </authorList>
    </citation>
    <scope>NUCLEOTIDE SEQUENCE [LARGE SCALE GENOMIC DNA]</scope>
    <source>
        <strain evidence="3 4">3_1_6</strain>
    </source>
</reference>
<evidence type="ECO:0000313" key="4">
    <source>
        <dbReference type="Proteomes" id="UP000006034"/>
    </source>
</evidence>
<comment type="caution">
    <text evidence="3">The sequence shown here is derived from an EMBL/GenBank/DDBJ whole genome shotgun (WGS) entry which is preliminary data.</text>
</comment>
<comment type="similarity">
    <text evidence="1">Belongs to the LcrH/SycD chaperone family.</text>
</comment>
<dbReference type="GeneID" id="78084630"/>
<sequence>MTEQKRAAVEYTQEELETMVKAVLNGATIGDVCNVSQDMLESLYSLGYNLYTSGNYKDAETVFSGLCLYDHNDPRFWMGLAGSRQANGKYQEAVDAYGLCSAMGALASPVPLLQAGMCYLKMGDREKAQGAFVVALSMGEEGNPEHDAARGKASAMLAILEQAEK</sequence>
<dbReference type="STRING" id="563192.HMPREF0179_02981"/>
<dbReference type="RefSeq" id="WP_005029262.1">
    <property type="nucleotide sequence ID" value="NZ_KE150238.1"/>
</dbReference>
<reference evidence="3 4" key="1">
    <citation type="submission" date="2010-10" db="EMBL/GenBank/DDBJ databases">
        <authorList>
            <consortium name="The Broad Institute Genome Sequencing Platform"/>
            <person name="Ward D."/>
            <person name="Earl A."/>
            <person name="Feldgarden M."/>
            <person name="Young S.K."/>
            <person name="Gargeya S."/>
            <person name="Zeng Q."/>
            <person name="Alvarado L."/>
            <person name="Berlin A."/>
            <person name="Bochicchio J."/>
            <person name="Chapman S.B."/>
            <person name="Chen Z."/>
            <person name="Freedman E."/>
            <person name="Gellesch M."/>
            <person name="Goldberg J."/>
            <person name="Griggs A."/>
            <person name="Gujja S."/>
            <person name="Heilman E."/>
            <person name="Heiman D."/>
            <person name="Howarth C."/>
            <person name="Mehta T."/>
            <person name="Neiman D."/>
            <person name="Pearson M."/>
            <person name="Roberts A."/>
            <person name="Saif S."/>
            <person name="Shea T."/>
            <person name="Shenoy N."/>
            <person name="Sisk P."/>
            <person name="Stolte C."/>
            <person name="Sykes S."/>
            <person name="White J."/>
            <person name="Yandava C."/>
            <person name="Allen-Vercoe E."/>
            <person name="Sibley C."/>
            <person name="Ambrose C.E."/>
            <person name="Strauss J."/>
            <person name="Daigneault M."/>
            <person name="Haas B."/>
            <person name="Nusbaum C."/>
            <person name="Birren B."/>
        </authorList>
    </citation>
    <scope>NUCLEOTIDE SEQUENCE [LARGE SCALE GENOMIC DNA]</scope>
    <source>
        <strain evidence="3 4">3_1_6</strain>
    </source>
</reference>
<dbReference type="HOGENOM" id="CLU_093829_2_1_7"/>
<dbReference type="Gene3D" id="1.25.40.10">
    <property type="entry name" value="Tetratricopeptide repeat domain"/>
    <property type="match status" value="1"/>
</dbReference>
<dbReference type="EMBL" id="ADCP02000001">
    <property type="protein sequence ID" value="EFV43240.1"/>
    <property type="molecule type" value="Genomic_DNA"/>
</dbReference>
<evidence type="ECO:0000256" key="1">
    <source>
        <dbReference type="ARBA" id="ARBA00010244"/>
    </source>
</evidence>
<dbReference type="InterPro" id="IPR011990">
    <property type="entry name" value="TPR-like_helical_dom_sf"/>
</dbReference>
<dbReference type="Pfam" id="PF07720">
    <property type="entry name" value="TPR_3"/>
    <property type="match status" value="2"/>
</dbReference>
<dbReference type="InterPro" id="IPR005415">
    <property type="entry name" value="T3SS_Ca_resp_chp_LcrH/SycD"/>
</dbReference>
<keyword evidence="2" id="KW-0143">Chaperone</keyword>
<gene>
    <name evidence="3" type="ORF">HMPREF0179_02981</name>
</gene>
<dbReference type="eggNOG" id="COG1729">
    <property type="taxonomic scope" value="Bacteria"/>
</dbReference>
<dbReference type="Pfam" id="PF13174">
    <property type="entry name" value="TPR_6"/>
    <property type="match status" value="1"/>
</dbReference>
<keyword evidence="4" id="KW-1185">Reference proteome</keyword>
<dbReference type="InterPro" id="IPR019734">
    <property type="entry name" value="TPR_rpt"/>
</dbReference>
<dbReference type="SUPFAM" id="SSF48452">
    <property type="entry name" value="TPR-like"/>
    <property type="match status" value="1"/>
</dbReference>
<name>E5Y9W3_BILW3</name>
<dbReference type="InterPro" id="IPR011716">
    <property type="entry name" value="TPR-3"/>
</dbReference>
<proteinExistence type="inferred from homology"/>
<dbReference type="OrthoDB" id="8591320at2"/>
<evidence type="ECO:0000313" key="3">
    <source>
        <dbReference type="EMBL" id="EFV43240.1"/>
    </source>
</evidence>
<dbReference type="Proteomes" id="UP000006034">
    <property type="component" value="Unassembled WGS sequence"/>
</dbReference>